<dbReference type="RefSeq" id="WP_113953986.1">
    <property type="nucleotide sequence ID" value="NZ_QNRT01000002.1"/>
</dbReference>
<feature type="chain" id="PRO_5017292079" evidence="1">
    <location>
        <begin position="24"/>
        <end position="149"/>
    </location>
</feature>
<dbReference type="Pfam" id="PF01322">
    <property type="entry name" value="Cytochrom_C_2"/>
    <property type="match status" value="1"/>
</dbReference>
<sequence length="149" mass="16476">MHVLIRSLVVTALTLSFSSIGFAQDKQPTPEERAYKFRTSLFQTFAWKLGQLAQAKGRDDQPAFSQHAKDLAYLSTLIEEGFAIDNSIPEGSSAKAEIWEDFADFKDKASNLTTLSQGLTDADAMAGFDPRDFGSKACGTCHREYKVKD</sequence>
<dbReference type="EMBL" id="QNRT01000002">
    <property type="protein sequence ID" value="RBP51197.1"/>
    <property type="molecule type" value="Genomic_DNA"/>
</dbReference>
<dbReference type="InParanoid" id="A0A395JN07"/>
<dbReference type="PROSITE" id="PS51009">
    <property type="entry name" value="CYTCII"/>
    <property type="match status" value="1"/>
</dbReference>
<dbReference type="OrthoDB" id="5520910at2"/>
<evidence type="ECO:0000313" key="3">
    <source>
        <dbReference type="Proteomes" id="UP000253083"/>
    </source>
</evidence>
<organism evidence="2 3">
    <name type="scientific">Arenicella xantha</name>
    <dbReference type="NCBI Taxonomy" id="644221"/>
    <lineage>
        <taxon>Bacteria</taxon>
        <taxon>Pseudomonadati</taxon>
        <taxon>Pseudomonadota</taxon>
        <taxon>Gammaproteobacteria</taxon>
        <taxon>Arenicellales</taxon>
        <taxon>Arenicellaceae</taxon>
        <taxon>Arenicella</taxon>
    </lineage>
</organism>
<dbReference type="GO" id="GO:0022900">
    <property type="term" value="P:electron transport chain"/>
    <property type="evidence" value="ECO:0007669"/>
    <property type="project" value="InterPro"/>
</dbReference>
<dbReference type="GO" id="GO:0009055">
    <property type="term" value="F:electron transfer activity"/>
    <property type="evidence" value="ECO:0007669"/>
    <property type="project" value="InterPro"/>
</dbReference>
<proteinExistence type="predicted"/>
<dbReference type="AlphaFoldDB" id="A0A395JN07"/>
<feature type="signal peptide" evidence="1">
    <location>
        <begin position="1"/>
        <end position="23"/>
    </location>
</feature>
<keyword evidence="1" id="KW-0732">Signal</keyword>
<evidence type="ECO:0000313" key="2">
    <source>
        <dbReference type="EMBL" id="RBP51197.1"/>
    </source>
</evidence>
<evidence type="ECO:0000256" key="1">
    <source>
        <dbReference type="SAM" id="SignalP"/>
    </source>
</evidence>
<gene>
    <name evidence="2" type="ORF">DFR28_102616</name>
</gene>
<dbReference type="Gene3D" id="1.20.120.10">
    <property type="entry name" value="Cytochrome c/b562"/>
    <property type="match status" value="1"/>
</dbReference>
<dbReference type="GO" id="GO:0020037">
    <property type="term" value="F:heme binding"/>
    <property type="evidence" value="ECO:0007669"/>
    <property type="project" value="InterPro"/>
</dbReference>
<dbReference type="InterPro" id="IPR002321">
    <property type="entry name" value="Cyt_c_II"/>
</dbReference>
<protein>
    <submittedName>
        <fullName evidence="2">Cytochrome c556</fullName>
    </submittedName>
</protein>
<dbReference type="GO" id="GO:0005506">
    <property type="term" value="F:iron ion binding"/>
    <property type="evidence" value="ECO:0007669"/>
    <property type="project" value="InterPro"/>
</dbReference>
<name>A0A395JN07_9GAMM</name>
<accession>A0A395JN07</accession>
<reference evidence="2 3" key="1">
    <citation type="submission" date="2018-06" db="EMBL/GenBank/DDBJ databases">
        <title>Genomic Encyclopedia of Type Strains, Phase IV (KMG-IV): sequencing the most valuable type-strain genomes for metagenomic binning, comparative biology and taxonomic classification.</title>
        <authorList>
            <person name="Goeker M."/>
        </authorList>
    </citation>
    <scope>NUCLEOTIDE SEQUENCE [LARGE SCALE GENOMIC DNA]</scope>
    <source>
        <strain evidence="2 3">DSM 24032</strain>
    </source>
</reference>
<comment type="caution">
    <text evidence="2">The sequence shown here is derived from an EMBL/GenBank/DDBJ whole genome shotgun (WGS) entry which is preliminary data.</text>
</comment>
<keyword evidence="3" id="KW-1185">Reference proteome</keyword>
<dbReference type="InterPro" id="IPR010980">
    <property type="entry name" value="Cyt_c/b562"/>
</dbReference>
<dbReference type="SUPFAM" id="SSF47175">
    <property type="entry name" value="Cytochromes"/>
    <property type="match status" value="1"/>
</dbReference>
<dbReference type="Proteomes" id="UP000253083">
    <property type="component" value="Unassembled WGS sequence"/>
</dbReference>